<protein>
    <submittedName>
        <fullName evidence="1">Uncharacterized protein</fullName>
    </submittedName>
</protein>
<comment type="caution">
    <text evidence="1">The sequence shown here is derived from an EMBL/GenBank/DDBJ whole genome shotgun (WGS) entry which is preliminary data.</text>
</comment>
<reference evidence="1 2" key="1">
    <citation type="submission" date="2016-04" db="EMBL/GenBank/DDBJ databases">
        <authorList>
            <person name="Evans L.H."/>
            <person name="Alamgir A."/>
            <person name="Owens N."/>
            <person name="Weber N.D."/>
            <person name="Virtaneva K."/>
            <person name="Barbian K."/>
            <person name="Babar A."/>
            <person name="Rosenke K."/>
        </authorList>
    </citation>
    <scope>NUCLEOTIDE SEQUENCE [LARGE SCALE GENOMIC DNA]</scope>
    <source>
        <strain evidence="1 2">LMa1</strain>
    </source>
</reference>
<accession>A0A1B7LEJ7</accession>
<dbReference type="Proteomes" id="UP000078532">
    <property type="component" value="Unassembled WGS sequence"/>
</dbReference>
<dbReference type="AlphaFoldDB" id="A0A1B7LEJ7"/>
<sequence length="61" mass="7413">MEMEKDNGRIWREKQKNALRRAAGIFKEACYPEFAAADDIYRWVRVLREEAEDRRRGHFVQ</sequence>
<dbReference type="STRING" id="1838280.A6M21_09870"/>
<name>A0A1B7LEJ7_9FIRM</name>
<keyword evidence="2" id="KW-1185">Reference proteome</keyword>
<proteinExistence type="predicted"/>
<gene>
    <name evidence="1" type="ORF">A6M21_09870</name>
</gene>
<evidence type="ECO:0000313" key="1">
    <source>
        <dbReference type="EMBL" id="OAT81710.1"/>
    </source>
</evidence>
<organism evidence="1 2">
    <name type="scientific">Desulfotomaculum copahuensis</name>
    <dbReference type="NCBI Taxonomy" id="1838280"/>
    <lineage>
        <taxon>Bacteria</taxon>
        <taxon>Bacillati</taxon>
        <taxon>Bacillota</taxon>
        <taxon>Clostridia</taxon>
        <taxon>Eubacteriales</taxon>
        <taxon>Desulfotomaculaceae</taxon>
        <taxon>Desulfotomaculum</taxon>
    </lineage>
</organism>
<evidence type="ECO:0000313" key="2">
    <source>
        <dbReference type="Proteomes" id="UP000078532"/>
    </source>
</evidence>
<dbReference type="EMBL" id="LYVF01000158">
    <property type="protein sequence ID" value="OAT81710.1"/>
    <property type="molecule type" value="Genomic_DNA"/>
</dbReference>